<gene>
    <name evidence="1" type="ordered locus">NGK_1205</name>
</gene>
<evidence type="ECO:0000313" key="1">
    <source>
        <dbReference type="EMBL" id="ACF29882.1"/>
    </source>
</evidence>
<evidence type="ECO:0000313" key="2">
    <source>
        <dbReference type="Proteomes" id="UP000002564"/>
    </source>
</evidence>
<dbReference type="EMBL" id="CP001050">
    <property type="protein sequence ID" value="ACF29882.1"/>
    <property type="molecule type" value="Genomic_DNA"/>
</dbReference>
<dbReference type="AlphaFoldDB" id="B4RM45"/>
<dbReference type="KEGG" id="ngk:NGK_1205"/>
<name>B4RM45_NEIG2</name>
<dbReference type="Proteomes" id="UP000002564">
    <property type="component" value="Chromosome"/>
</dbReference>
<sequence>MISNPKYNVFAYKKAKVDLVKLPLTPTLPILQGKMVQFI</sequence>
<organism evidence="1 2">
    <name type="scientific">Neisseria gonorrhoeae (strain NCCP11945)</name>
    <dbReference type="NCBI Taxonomy" id="521006"/>
    <lineage>
        <taxon>Bacteria</taxon>
        <taxon>Pseudomonadati</taxon>
        <taxon>Pseudomonadota</taxon>
        <taxon>Betaproteobacteria</taxon>
        <taxon>Neisseriales</taxon>
        <taxon>Neisseriaceae</taxon>
        <taxon>Neisseria</taxon>
    </lineage>
</organism>
<protein>
    <submittedName>
        <fullName evidence="1">Uncharacterized protein</fullName>
    </submittedName>
</protein>
<accession>B4RM45</accession>
<reference evidence="1 2" key="1">
    <citation type="journal article" date="2008" name="J. Bacteriol.">
        <title>Complete genome sequence of Neisseria gonorrhoeae NCCP11945.</title>
        <authorList>
            <person name="Chung G.T."/>
            <person name="Yoo J.S."/>
            <person name="Oh H.B."/>
            <person name="Lee Y.S."/>
            <person name="Cha S.H."/>
            <person name="Kim S.J."/>
            <person name="Yoo C.K."/>
        </authorList>
    </citation>
    <scope>NUCLEOTIDE SEQUENCE [LARGE SCALE GENOMIC DNA]</scope>
    <source>
        <strain evidence="1 2">NCCP11945</strain>
    </source>
</reference>
<proteinExistence type="predicted"/>
<dbReference type="HOGENOM" id="CLU_3313218_0_0_4"/>